<dbReference type="KEGG" id="mbac:BN1209_1741"/>
<organism evidence="3 4">
    <name type="scientific">Candidatus Methylopumilus turicensis</name>
    <dbReference type="NCBI Taxonomy" id="1581680"/>
    <lineage>
        <taxon>Bacteria</taxon>
        <taxon>Pseudomonadati</taxon>
        <taxon>Pseudomonadota</taxon>
        <taxon>Betaproteobacteria</taxon>
        <taxon>Nitrosomonadales</taxon>
        <taxon>Methylophilaceae</taxon>
        <taxon>Candidatus Methylopumilus</taxon>
    </lineage>
</organism>
<feature type="chain" id="PRO_5002117165" description="DUF4124 domain-containing protein" evidence="2">
    <location>
        <begin position="23"/>
        <end position="103"/>
    </location>
</feature>
<dbReference type="OrthoDB" id="8547929at2"/>
<protein>
    <recommendedName>
        <fullName evidence="5">DUF4124 domain-containing protein</fullName>
    </recommendedName>
</protein>
<proteinExistence type="predicted"/>
<dbReference type="STRING" id="1581680.BN1209_1741"/>
<accession>A0A0B7J1Z9</accession>
<evidence type="ECO:0000256" key="2">
    <source>
        <dbReference type="SAM" id="SignalP"/>
    </source>
</evidence>
<evidence type="ECO:0008006" key="5">
    <source>
        <dbReference type="Google" id="ProtNLM"/>
    </source>
</evidence>
<dbReference type="EMBL" id="LN794158">
    <property type="protein sequence ID" value="CEN56778.1"/>
    <property type="molecule type" value="Genomic_DNA"/>
</dbReference>
<evidence type="ECO:0000313" key="3">
    <source>
        <dbReference type="EMBL" id="CEN56778.1"/>
    </source>
</evidence>
<dbReference type="Proteomes" id="UP000056322">
    <property type="component" value="Chromosome 1"/>
</dbReference>
<dbReference type="HOGENOM" id="CLU_2260415_0_0_4"/>
<name>A0A0B7J1Z9_9PROT</name>
<feature type="signal peptide" evidence="2">
    <location>
        <begin position="1"/>
        <end position="22"/>
    </location>
</feature>
<gene>
    <name evidence="3" type="ORF">BN1209_1741</name>
</gene>
<feature type="region of interest" description="Disordered" evidence="1">
    <location>
        <begin position="54"/>
        <end position="86"/>
    </location>
</feature>
<reference evidence="4" key="1">
    <citation type="submission" date="2014-12" db="EMBL/GenBank/DDBJ databases">
        <authorList>
            <person name="Salcher M.M."/>
        </authorList>
    </citation>
    <scope>NUCLEOTIDE SEQUENCE [LARGE SCALE GENOMIC DNA]</scope>
    <source>
        <strain evidence="4">MMS-10A-171</strain>
    </source>
</reference>
<sequence length="103" mass="11423">MKTNVIVALCQSALMYTGHAFADIYKCTGDGGVSTFVDGNTKVNYKNCQIIMRENGAKSPSNKQATPTPNDFPKIDKQTQIQRDDKRKEILLSELNAEKKPLS</sequence>
<keyword evidence="2" id="KW-0732">Signal</keyword>
<dbReference type="RefSeq" id="WP_045751811.1">
    <property type="nucleotide sequence ID" value="NZ_LN794158.1"/>
</dbReference>
<evidence type="ECO:0000256" key="1">
    <source>
        <dbReference type="SAM" id="MobiDB-lite"/>
    </source>
</evidence>
<keyword evidence="4" id="KW-1185">Reference proteome</keyword>
<dbReference type="AlphaFoldDB" id="A0A0B7J1Z9"/>
<feature type="compositionally biased region" description="Polar residues" evidence="1">
    <location>
        <begin position="58"/>
        <end position="69"/>
    </location>
</feature>
<feature type="compositionally biased region" description="Basic and acidic residues" evidence="1">
    <location>
        <begin position="73"/>
        <end position="86"/>
    </location>
</feature>
<evidence type="ECO:0000313" key="4">
    <source>
        <dbReference type="Proteomes" id="UP000056322"/>
    </source>
</evidence>